<reference evidence="3 4" key="1">
    <citation type="journal article" date="2019" name="Mol. Biol. Evol.">
        <title>Blast fungal genomes show frequent chromosomal changes, gene gains and losses, and effector gene turnover.</title>
        <authorList>
            <person name="Gomez Luciano L.B."/>
            <person name="Jason Tsai I."/>
            <person name="Chuma I."/>
            <person name="Tosa Y."/>
            <person name="Chen Y.H."/>
            <person name="Li J.Y."/>
            <person name="Li M.Y."/>
            <person name="Jade Lu M.Y."/>
            <person name="Nakayashiki H."/>
            <person name="Li W.H."/>
        </authorList>
    </citation>
    <scope>NUCLEOTIDE SEQUENCE [LARGE SCALE GENOMIC DNA]</scope>
    <source>
        <strain evidence="3">MZ5-1-6</strain>
    </source>
</reference>
<sequence>MADVLAILPLLLSAIRGAYLLTNTIKGMKNHKKLRRRIQRVVDCQTMRFTNQLYRMFRDSKCDGIILLTRVEDLFEQERNMLPEEESGVEIAIRGHFRERQDELHHIFKTFIEVANQANQTLENISKRNLSMPVHFVWERSGLQELVDEMKELNDYLGEMIETAKLSMPGNSNNPMSAPPSYQESTACLGLRQSAATLAKKLEDARSNTMAILSMLQTTPTCADPRHSGDSTHSLHLLIRCLPPRQGEPRIAALLRYFTNVDCLHSRQVSVLDPVTVASFEIVRKLCVPNPPSPQIPLVRVESGPRPPSPPDSQMGAEERLAKALEASVTEDPATPAAEVDICQQASSPGEKQIRNEGLWSLAINPTVNFTFEDAELPASPKRLRLHGSNMSLAGLLRFPKYEVVGDHHRIELALLLSRALLRFYNTQCWPRGCLLSHVKFYTGSDDRDADGIDLDACLDTLHISANPVREQPLNSSDDNYFGDFPSGLSDEQTRKVRDKLGIENLELYCLGVAILQIGLWKRIPWNDVERVRRKARNLNYMGNAYYGLTKRLIDCTFEPPATLSMEKLRISLVKHVVKELEALLRIVKSKHWDLFWILMPSVLEKVPIPRQYAIRVTISTVKRQAVDNVNNVRVRPSRLLRARQDLTKSQALVGEIVVDLSDAASDLLRVFSIHREFGVPEAKHEFETYRLCIPTNCLFEKGMT</sequence>
<dbReference type="Proteomes" id="UP000294847">
    <property type="component" value="Chromosome 1"/>
</dbReference>
<organism evidence="3 4">
    <name type="scientific">Pyricularia oryzae</name>
    <name type="common">Rice blast fungus</name>
    <name type="synonym">Magnaporthe oryzae</name>
    <dbReference type="NCBI Taxonomy" id="318829"/>
    <lineage>
        <taxon>Eukaryota</taxon>
        <taxon>Fungi</taxon>
        <taxon>Dikarya</taxon>
        <taxon>Ascomycota</taxon>
        <taxon>Pezizomycotina</taxon>
        <taxon>Sordariomycetes</taxon>
        <taxon>Sordariomycetidae</taxon>
        <taxon>Magnaporthales</taxon>
        <taxon>Pyriculariaceae</taxon>
        <taxon>Pyricularia</taxon>
    </lineage>
</organism>
<proteinExistence type="predicted"/>
<evidence type="ECO:0008006" key="5">
    <source>
        <dbReference type="Google" id="ProtNLM"/>
    </source>
</evidence>
<gene>
    <name evidence="3" type="ORF">PoMZ_10769</name>
</gene>
<evidence type="ECO:0000313" key="3">
    <source>
        <dbReference type="EMBL" id="QBZ55053.1"/>
    </source>
</evidence>
<dbReference type="EMBL" id="CP034204">
    <property type="protein sequence ID" value="QBZ55053.1"/>
    <property type="molecule type" value="Genomic_DNA"/>
</dbReference>
<feature type="region of interest" description="Disordered" evidence="1">
    <location>
        <begin position="294"/>
        <end position="320"/>
    </location>
</feature>
<dbReference type="AlphaFoldDB" id="A0A4P7MYS0"/>
<protein>
    <recommendedName>
        <fullName evidence="5">Prion-inhibition and propagation HeLo domain-containing protein</fullName>
    </recommendedName>
</protein>
<feature type="chain" id="PRO_5020508957" description="Prion-inhibition and propagation HeLo domain-containing protein" evidence="2">
    <location>
        <begin position="18"/>
        <end position="705"/>
    </location>
</feature>
<accession>A0A4P7MYS0</accession>
<name>A0A4P7MYS0_PYROR</name>
<feature type="signal peptide" evidence="2">
    <location>
        <begin position="1"/>
        <end position="17"/>
    </location>
</feature>
<evidence type="ECO:0000313" key="4">
    <source>
        <dbReference type="Proteomes" id="UP000294847"/>
    </source>
</evidence>
<keyword evidence="2" id="KW-0732">Signal</keyword>
<evidence type="ECO:0000256" key="2">
    <source>
        <dbReference type="SAM" id="SignalP"/>
    </source>
</evidence>
<evidence type="ECO:0000256" key="1">
    <source>
        <dbReference type="SAM" id="MobiDB-lite"/>
    </source>
</evidence>